<keyword evidence="5" id="KW-0238">DNA-binding</keyword>
<dbReference type="GO" id="GO:0006281">
    <property type="term" value="P:DNA repair"/>
    <property type="evidence" value="ECO:0007669"/>
    <property type="project" value="TreeGrafter"/>
</dbReference>
<dbReference type="Gene3D" id="1.10.460.10">
    <property type="entry name" value="Topoisomerase I, domain 2"/>
    <property type="match status" value="1"/>
</dbReference>
<evidence type="ECO:0000256" key="1">
    <source>
        <dbReference type="ARBA" id="ARBA00000213"/>
    </source>
</evidence>
<dbReference type="Gene3D" id="3.40.50.140">
    <property type="match status" value="1"/>
</dbReference>
<evidence type="ECO:0000259" key="12">
    <source>
        <dbReference type="PROSITE" id="PS52039"/>
    </source>
</evidence>
<dbReference type="PANTHER" id="PTHR11390:SF21">
    <property type="entry name" value="DNA TOPOISOMERASE 3-ALPHA"/>
    <property type="match status" value="1"/>
</dbReference>
<comment type="similarity">
    <text evidence="2">Belongs to the type IA topoisomerase family.</text>
</comment>
<evidence type="ECO:0000313" key="14">
    <source>
        <dbReference type="Proteomes" id="UP000036959"/>
    </source>
</evidence>
<keyword evidence="14" id="KW-1185">Reference proteome</keyword>
<dbReference type="RefSeq" id="WP_050451632.1">
    <property type="nucleotide sequence ID" value="NZ_LFJJ01000002.1"/>
</dbReference>
<dbReference type="SMART" id="SM00493">
    <property type="entry name" value="TOPRIM"/>
    <property type="match status" value="1"/>
</dbReference>
<gene>
    <name evidence="13" type="ORF">BVER_01759c</name>
</gene>
<dbReference type="InterPro" id="IPR013497">
    <property type="entry name" value="Topo_IA_cen"/>
</dbReference>
<feature type="region of interest" description="Disordered" evidence="11">
    <location>
        <begin position="457"/>
        <end position="477"/>
    </location>
</feature>
<proteinExistence type="inferred from homology"/>
<evidence type="ECO:0000256" key="5">
    <source>
        <dbReference type="ARBA" id="ARBA00023125"/>
    </source>
</evidence>
<comment type="caution">
    <text evidence="13">The sequence shown here is derived from an EMBL/GenBank/DDBJ whole genome shotgun (WGS) entry which is preliminary data.</text>
</comment>
<evidence type="ECO:0000256" key="8">
    <source>
        <dbReference type="ARBA" id="ARBA00031985"/>
    </source>
</evidence>
<protein>
    <recommendedName>
        <fullName evidence="3">DNA topoisomerase</fullName>
        <ecNumber evidence="3">5.6.2.1</ecNumber>
    </recommendedName>
    <alternativeName>
        <fullName evidence="10">Omega-protein</fullName>
    </alternativeName>
    <alternativeName>
        <fullName evidence="9">Relaxing enzyme</fullName>
    </alternativeName>
    <alternativeName>
        <fullName evidence="7">Swivelase</fullName>
    </alternativeName>
    <alternativeName>
        <fullName evidence="8">Untwisting enzyme</fullName>
    </alternativeName>
</protein>
<dbReference type="Proteomes" id="UP000036959">
    <property type="component" value="Unassembled WGS sequence"/>
</dbReference>
<dbReference type="Gene3D" id="2.70.20.10">
    <property type="entry name" value="Topoisomerase I, domain 3"/>
    <property type="match status" value="1"/>
</dbReference>
<dbReference type="PRINTS" id="PR00417">
    <property type="entry name" value="PRTPISMRASEI"/>
</dbReference>
<evidence type="ECO:0000256" key="11">
    <source>
        <dbReference type="SAM" id="MobiDB-lite"/>
    </source>
</evidence>
<dbReference type="InterPro" id="IPR003602">
    <property type="entry name" value="Topo_IA_DNA-bd_dom"/>
</dbReference>
<dbReference type="InterPro" id="IPR013824">
    <property type="entry name" value="Topo_IA_cen_sub1"/>
</dbReference>
<dbReference type="InterPro" id="IPR013825">
    <property type="entry name" value="Topo_IA_cen_sub2"/>
</dbReference>
<dbReference type="InterPro" id="IPR023405">
    <property type="entry name" value="Topo_IA_core_domain"/>
</dbReference>
<evidence type="ECO:0000256" key="6">
    <source>
        <dbReference type="ARBA" id="ARBA00023235"/>
    </source>
</evidence>
<evidence type="ECO:0000256" key="7">
    <source>
        <dbReference type="ARBA" id="ARBA00030003"/>
    </source>
</evidence>
<dbReference type="AlphaFoldDB" id="A0A0L0MJ04"/>
<evidence type="ECO:0000256" key="4">
    <source>
        <dbReference type="ARBA" id="ARBA00023029"/>
    </source>
</evidence>
<dbReference type="EC" id="5.6.2.1" evidence="3"/>
<keyword evidence="4" id="KW-0799">Topoisomerase</keyword>
<keyword evidence="6 13" id="KW-0413">Isomerase</keyword>
<dbReference type="Pfam" id="PF01131">
    <property type="entry name" value="Topoisom_bac"/>
    <property type="match status" value="1"/>
</dbReference>
<evidence type="ECO:0000256" key="2">
    <source>
        <dbReference type="ARBA" id="ARBA00009446"/>
    </source>
</evidence>
<dbReference type="Pfam" id="PF01751">
    <property type="entry name" value="Toprim"/>
    <property type="match status" value="1"/>
</dbReference>
<dbReference type="InterPro" id="IPR000380">
    <property type="entry name" value="Topo_IA"/>
</dbReference>
<dbReference type="InterPro" id="IPR013826">
    <property type="entry name" value="Topo_IA_cen_sub3"/>
</dbReference>
<dbReference type="GO" id="GO:0006265">
    <property type="term" value="P:DNA topological change"/>
    <property type="evidence" value="ECO:0007669"/>
    <property type="project" value="InterPro"/>
</dbReference>
<comment type="catalytic activity">
    <reaction evidence="1">
        <text>ATP-independent breakage of single-stranded DNA, followed by passage and rejoining.</text>
        <dbReference type="EC" id="5.6.2.1"/>
    </reaction>
</comment>
<sequence>MPKRTYLTEKPDVAKHVAEFLGIEKRLSGAYLLKNGDYVTNNIGHLLDLGSPEDYMADAQKSARGFDQLPILPPKFRHFADKDKADQLRTVVKLLKEADIIVNAGDIDREGQLIADEVIAYAGINPDGSAKPVERVLITANNEASLRTAFAPQNRRKNGEPQFVNRRYAGEARSEADWLIGMNGSRGVRAAIGVRLEEALSVGRVQTPTLGLVVIRELEIRNFKAVTYYVPEIELPDGRVLEWAGRLEGADQAGIDSEGRIIDRRVAEAIVARIKAGLAGVVTHYTAIEREQEPPLPFNLAKLQSEMSARHAMSAKETSKATQSLYQTRKMVTYVGTDCQYLPQSMHEEAPDVLKGISGQYMKLASGTNPGFKYSCWNDSKVSAHHAIIPTGELAGGLTTDEQRVFDAVARRYMAQFYPKHKYVENKLEAEYGQDVFASGWRKTLVDGWKVVDQQADEDVKDAESLENKPAMRMRNK</sequence>
<dbReference type="PANTHER" id="PTHR11390">
    <property type="entry name" value="PROKARYOTIC DNA TOPOISOMERASE"/>
    <property type="match status" value="1"/>
</dbReference>
<dbReference type="GO" id="GO:0043597">
    <property type="term" value="C:cytoplasmic replication fork"/>
    <property type="evidence" value="ECO:0007669"/>
    <property type="project" value="TreeGrafter"/>
</dbReference>
<dbReference type="OrthoDB" id="9803554at2"/>
<name>A0A0L0MJ04_9BURK</name>
<dbReference type="EMBL" id="LFJJ01000002">
    <property type="protein sequence ID" value="KND62298.1"/>
    <property type="molecule type" value="Genomic_DNA"/>
</dbReference>
<evidence type="ECO:0000256" key="9">
    <source>
        <dbReference type="ARBA" id="ARBA00032235"/>
    </source>
</evidence>
<dbReference type="GO" id="GO:0003677">
    <property type="term" value="F:DNA binding"/>
    <property type="evidence" value="ECO:0007669"/>
    <property type="project" value="UniProtKB-KW"/>
</dbReference>
<reference evidence="14" key="1">
    <citation type="submission" date="2015-06" db="EMBL/GenBank/DDBJ databases">
        <title>Comparative genomics of Burkholderia leaf nodule symbionts.</title>
        <authorList>
            <person name="Carlier A."/>
            <person name="Eberl L."/>
            <person name="Pinto-Carbo M."/>
        </authorList>
    </citation>
    <scope>NUCLEOTIDE SEQUENCE [LARGE SCALE GENOMIC DNA]</scope>
    <source>
        <strain evidence="14">UZHbot4</strain>
    </source>
</reference>
<dbReference type="PATRIC" id="fig|242163.4.peg.2564"/>
<organism evidence="13 14">
    <name type="scientific">Candidatus Burkholderia verschuerenii</name>
    <dbReference type="NCBI Taxonomy" id="242163"/>
    <lineage>
        <taxon>Bacteria</taxon>
        <taxon>Pseudomonadati</taxon>
        <taxon>Pseudomonadota</taxon>
        <taxon>Betaproteobacteria</taxon>
        <taxon>Burkholderiales</taxon>
        <taxon>Burkholderiaceae</taxon>
        <taxon>Burkholderia</taxon>
    </lineage>
</organism>
<dbReference type="SMART" id="SM00437">
    <property type="entry name" value="TOP1Ac"/>
    <property type="match status" value="1"/>
</dbReference>
<dbReference type="PROSITE" id="PS52039">
    <property type="entry name" value="TOPO_IA_2"/>
    <property type="match status" value="1"/>
</dbReference>
<accession>A0A0L0MJ04</accession>
<evidence type="ECO:0000256" key="10">
    <source>
        <dbReference type="ARBA" id="ARBA00032877"/>
    </source>
</evidence>
<dbReference type="InterPro" id="IPR006171">
    <property type="entry name" value="TOPRIM_dom"/>
</dbReference>
<feature type="domain" description="Topo IA-type catalytic" evidence="12">
    <location>
        <begin position="163"/>
        <end position="477"/>
    </location>
</feature>
<dbReference type="CDD" id="cd01028">
    <property type="entry name" value="TOPRIM_TopoIA"/>
    <property type="match status" value="1"/>
</dbReference>
<dbReference type="InterPro" id="IPR003601">
    <property type="entry name" value="Topo_IA_2"/>
</dbReference>
<evidence type="ECO:0000313" key="13">
    <source>
        <dbReference type="EMBL" id="KND62298.1"/>
    </source>
</evidence>
<dbReference type="GO" id="GO:0003917">
    <property type="term" value="F:DNA topoisomerase type I (single strand cut, ATP-independent) activity"/>
    <property type="evidence" value="ECO:0007669"/>
    <property type="project" value="UniProtKB-EC"/>
</dbReference>
<dbReference type="SMART" id="SM00436">
    <property type="entry name" value="TOP1Bc"/>
    <property type="match status" value="1"/>
</dbReference>
<dbReference type="SUPFAM" id="SSF56712">
    <property type="entry name" value="Prokaryotic type I DNA topoisomerase"/>
    <property type="match status" value="1"/>
</dbReference>
<dbReference type="GO" id="GO:0006310">
    <property type="term" value="P:DNA recombination"/>
    <property type="evidence" value="ECO:0007669"/>
    <property type="project" value="TreeGrafter"/>
</dbReference>
<evidence type="ECO:0000256" key="3">
    <source>
        <dbReference type="ARBA" id="ARBA00012891"/>
    </source>
</evidence>
<dbReference type="Gene3D" id="1.10.290.10">
    <property type="entry name" value="Topoisomerase I, domain 4"/>
    <property type="match status" value="1"/>
</dbReference>